<proteinExistence type="predicted"/>
<gene>
    <name evidence="1" type="ORF">POVCU2_0069120</name>
</gene>
<dbReference type="Proteomes" id="UP000078560">
    <property type="component" value="Unassembled WGS sequence"/>
</dbReference>
<name>A0A1A8WFD8_PLAOA</name>
<accession>A0A1A8WFD8</accession>
<dbReference type="Pfam" id="PF05795">
    <property type="entry name" value="Plasmodium_Vir"/>
    <property type="match status" value="1"/>
</dbReference>
<dbReference type="AlphaFoldDB" id="A0A1A8WFD8"/>
<organism evidence="1 2">
    <name type="scientific">Plasmodium ovale curtisi</name>
    <dbReference type="NCBI Taxonomy" id="864141"/>
    <lineage>
        <taxon>Eukaryota</taxon>
        <taxon>Sar</taxon>
        <taxon>Alveolata</taxon>
        <taxon>Apicomplexa</taxon>
        <taxon>Aconoidasida</taxon>
        <taxon>Haemosporida</taxon>
        <taxon>Plasmodiidae</taxon>
        <taxon>Plasmodium</taxon>
        <taxon>Plasmodium (Plasmodium)</taxon>
    </lineage>
</organism>
<sequence length="351" mass="40511">MKSPLQVNIHNQTSNNHYNKLDTRFYGRVTNKRCEDLDAELVSQYKSHHGISLFCSRLIGNLSNYRTLPNLYNVQKFKCQYFNLWICEHLPKELGKADNENSQRIINKIKDIWNDYNLKETCSWDFISYINDPNYIRMKQLYDYALNYITLNSYFDTQKKLCTDEDKQLILKNIKLYELVKRECETNSDNGSLLCIALRNIRSIYTNDELSKLTCNGKISKDDIQREIQNSSEELDSKADPDVGAMLPSGDIGKIVEAFKSGALNPEETSLFSTSSKVTSVVFPLISTVFIFFSLYKFTPAGSWLHSRLLRNKIVKHNASEEESNEILEDTLNSVNNNITGYNHHVGYLPS</sequence>
<dbReference type="InterPro" id="IPR008780">
    <property type="entry name" value="Plasmodium_Vir"/>
</dbReference>
<evidence type="ECO:0000313" key="1">
    <source>
        <dbReference type="EMBL" id="SBS91665.1"/>
    </source>
</evidence>
<protein>
    <submittedName>
        <fullName evidence="1">PIR Superfamily Protein</fullName>
    </submittedName>
</protein>
<dbReference type="EMBL" id="FLQU01001147">
    <property type="protein sequence ID" value="SBS91665.1"/>
    <property type="molecule type" value="Genomic_DNA"/>
</dbReference>
<evidence type="ECO:0000313" key="2">
    <source>
        <dbReference type="Proteomes" id="UP000078560"/>
    </source>
</evidence>
<reference evidence="2" key="1">
    <citation type="submission" date="2016-05" db="EMBL/GenBank/DDBJ databases">
        <authorList>
            <person name="Naeem Raeece"/>
        </authorList>
    </citation>
    <scope>NUCLEOTIDE SEQUENCE [LARGE SCALE GENOMIC DNA]</scope>
</reference>